<keyword evidence="4" id="KW-1185">Reference proteome</keyword>
<dbReference type="InterPro" id="IPR029063">
    <property type="entry name" value="SAM-dependent_MTases_sf"/>
</dbReference>
<gene>
    <name evidence="3" type="ORF">CPELA_06480</name>
</gene>
<dbReference type="KEGG" id="cpeg:CPELA_06480"/>
<dbReference type="Gene3D" id="3.40.50.150">
    <property type="entry name" value="Vaccinia Virus protein VP39"/>
    <property type="match status" value="1"/>
</dbReference>
<dbReference type="AlphaFoldDB" id="A0A410W9D9"/>
<proteinExistence type="predicted"/>
<evidence type="ECO:0000313" key="3">
    <source>
        <dbReference type="EMBL" id="QAU52559.1"/>
    </source>
</evidence>
<feature type="region of interest" description="Disordered" evidence="2">
    <location>
        <begin position="24"/>
        <end position="62"/>
    </location>
</feature>
<dbReference type="PANTHER" id="PTHR43317">
    <property type="entry name" value="THERMOSPERMINE SYNTHASE ACAULIS5"/>
    <property type="match status" value="1"/>
</dbReference>
<evidence type="ECO:0000256" key="2">
    <source>
        <dbReference type="SAM" id="MobiDB-lite"/>
    </source>
</evidence>
<dbReference type="CDD" id="cd02440">
    <property type="entry name" value="AdoMet_MTases"/>
    <property type="match status" value="1"/>
</dbReference>
<sequence>MRTHAAITSVRSHSAKAIKVAHIMGRSRSQRQSSQRRSSQHQAQQQALSPHSVATSTGEVEVREDPFQPGAWEVLVNGVPSSHIHPDPLQLEFEYMRWMAEMLAWFESTAVPEHQLRLTHLGGGACSLARYCCARWPNARNTVIELDEKLTQLVRQWFDLPRAPQLKIRAAEARESVEAFQPHSRDVIIRDVFLGNRTPERCSSVEFMQACARSLAPGGLYLANCGDHRDLHLAKSELRSMQEVFAHTACIADPAMLKGRRYGNIVLIGSDRPLPQDTALQQIQRNLLAGAVPAQYKDQRWTSDFSSAGSVLYDPADEA</sequence>
<dbReference type="Proteomes" id="UP000288929">
    <property type="component" value="Chromosome"/>
</dbReference>
<protein>
    <submittedName>
        <fullName evidence="3">Spermidine synthase</fullName>
    </submittedName>
</protein>
<feature type="compositionally biased region" description="Low complexity" evidence="2">
    <location>
        <begin position="26"/>
        <end position="52"/>
    </location>
</feature>
<dbReference type="PANTHER" id="PTHR43317:SF1">
    <property type="entry name" value="THERMOSPERMINE SYNTHASE ACAULIS5"/>
    <property type="match status" value="1"/>
</dbReference>
<reference evidence="3 4" key="1">
    <citation type="submission" date="2019-01" db="EMBL/GenBank/DDBJ databases">
        <authorList>
            <person name="Ruckert C."/>
            <person name="Busche T."/>
            <person name="Kalinowski J."/>
        </authorList>
    </citation>
    <scope>NUCLEOTIDE SEQUENCE [LARGE SCALE GENOMIC DNA]</scope>
    <source>
        <strain evidence="3 4">136/3</strain>
    </source>
</reference>
<dbReference type="SUPFAM" id="SSF53335">
    <property type="entry name" value="S-adenosyl-L-methionine-dependent methyltransferases"/>
    <property type="match status" value="1"/>
</dbReference>
<evidence type="ECO:0000313" key="4">
    <source>
        <dbReference type="Proteomes" id="UP000288929"/>
    </source>
</evidence>
<organism evidence="3 4">
    <name type="scientific">Corynebacterium pelargi</name>
    <dbReference type="NCBI Taxonomy" id="1471400"/>
    <lineage>
        <taxon>Bacteria</taxon>
        <taxon>Bacillati</taxon>
        <taxon>Actinomycetota</taxon>
        <taxon>Actinomycetes</taxon>
        <taxon>Mycobacteriales</taxon>
        <taxon>Corynebacteriaceae</taxon>
        <taxon>Corynebacterium</taxon>
    </lineage>
</organism>
<name>A0A410W9D9_9CORY</name>
<evidence type="ECO:0000256" key="1">
    <source>
        <dbReference type="ARBA" id="ARBA00023115"/>
    </source>
</evidence>
<dbReference type="NCBIfam" id="NF037959">
    <property type="entry name" value="MFS_SpdSyn"/>
    <property type="match status" value="1"/>
</dbReference>
<accession>A0A410W9D9</accession>
<keyword evidence="1" id="KW-0620">Polyamine biosynthesis</keyword>
<dbReference type="EMBL" id="CP035299">
    <property type="protein sequence ID" value="QAU52559.1"/>
    <property type="molecule type" value="Genomic_DNA"/>
</dbReference>
<dbReference type="GO" id="GO:0006596">
    <property type="term" value="P:polyamine biosynthetic process"/>
    <property type="evidence" value="ECO:0007669"/>
    <property type="project" value="UniProtKB-KW"/>
</dbReference>